<dbReference type="AlphaFoldDB" id="A0A5E4ATC3"/>
<feature type="region of interest" description="Disordered" evidence="1">
    <location>
        <begin position="1"/>
        <end position="103"/>
    </location>
</feature>
<sequence length="103" mass="11738">MPMDMMLEKATAINNPPHRGAEGKKWTSDKLHQGDLSTLHPSHWVPEGQASLDDHLEEATGQLSQHWHRRRRRKEGVDETRREEVNVPTTGEKETHEGLPGMS</sequence>
<evidence type="ECO:0000256" key="1">
    <source>
        <dbReference type="SAM" id="MobiDB-lite"/>
    </source>
</evidence>
<organism evidence="2 3">
    <name type="scientific">Marmota monax</name>
    <name type="common">Woodchuck</name>
    <dbReference type="NCBI Taxonomy" id="9995"/>
    <lineage>
        <taxon>Eukaryota</taxon>
        <taxon>Metazoa</taxon>
        <taxon>Chordata</taxon>
        <taxon>Craniata</taxon>
        <taxon>Vertebrata</taxon>
        <taxon>Euteleostomi</taxon>
        <taxon>Mammalia</taxon>
        <taxon>Eutheria</taxon>
        <taxon>Euarchontoglires</taxon>
        <taxon>Glires</taxon>
        <taxon>Rodentia</taxon>
        <taxon>Sciuromorpha</taxon>
        <taxon>Sciuridae</taxon>
        <taxon>Xerinae</taxon>
        <taxon>Marmotini</taxon>
        <taxon>Marmota</taxon>
    </lineage>
</organism>
<comment type="caution">
    <text evidence="2">The sequence shown here is derived from an EMBL/GenBank/DDBJ whole genome shotgun (WGS) entry which is preliminary data.</text>
</comment>
<evidence type="ECO:0000313" key="2">
    <source>
        <dbReference type="EMBL" id="VTJ60723.1"/>
    </source>
</evidence>
<proteinExistence type="predicted"/>
<name>A0A5E4ATC3_MARMO</name>
<evidence type="ECO:0000313" key="3">
    <source>
        <dbReference type="Proteomes" id="UP000335636"/>
    </source>
</evidence>
<keyword evidence="3" id="KW-1185">Reference proteome</keyword>
<accession>A0A5E4ATC3</accession>
<protein>
    <submittedName>
        <fullName evidence="2">Uncharacterized protein</fullName>
    </submittedName>
</protein>
<gene>
    <name evidence="2" type="ORF">MONAX_5E012462</name>
</gene>
<dbReference type="Proteomes" id="UP000335636">
    <property type="component" value="Unassembled WGS sequence"/>
</dbReference>
<feature type="compositionally biased region" description="Basic and acidic residues" evidence="1">
    <location>
        <begin position="19"/>
        <end position="33"/>
    </location>
</feature>
<feature type="compositionally biased region" description="Basic and acidic residues" evidence="1">
    <location>
        <begin position="75"/>
        <end position="97"/>
    </location>
</feature>
<reference evidence="2" key="1">
    <citation type="submission" date="2019-04" db="EMBL/GenBank/DDBJ databases">
        <authorList>
            <person name="Alioto T."/>
            <person name="Alioto T."/>
        </authorList>
    </citation>
    <scope>NUCLEOTIDE SEQUENCE [LARGE SCALE GENOMIC DNA]</scope>
</reference>
<dbReference type="EMBL" id="CABDUW010000155">
    <property type="protein sequence ID" value="VTJ60723.1"/>
    <property type="molecule type" value="Genomic_DNA"/>
</dbReference>